<evidence type="ECO:0000259" key="3">
    <source>
        <dbReference type="Pfam" id="PF26640"/>
    </source>
</evidence>
<gene>
    <name evidence="4" type="ORF">PENARI_c015G03401</name>
</gene>
<accession>A0A1F5LCW7</accession>
<organism evidence="4 5">
    <name type="scientific">Penicillium arizonense</name>
    <dbReference type="NCBI Taxonomy" id="1835702"/>
    <lineage>
        <taxon>Eukaryota</taxon>
        <taxon>Fungi</taxon>
        <taxon>Dikarya</taxon>
        <taxon>Ascomycota</taxon>
        <taxon>Pezizomycotina</taxon>
        <taxon>Eurotiomycetes</taxon>
        <taxon>Eurotiomycetidae</taxon>
        <taxon>Eurotiales</taxon>
        <taxon>Aspergillaceae</taxon>
        <taxon>Penicillium</taxon>
    </lineage>
</organism>
<feature type="domain" description="Heterokaryon incompatibility" evidence="2">
    <location>
        <begin position="22"/>
        <end position="110"/>
    </location>
</feature>
<feature type="compositionally biased region" description="Polar residues" evidence="1">
    <location>
        <begin position="553"/>
        <end position="584"/>
    </location>
</feature>
<evidence type="ECO:0000313" key="4">
    <source>
        <dbReference type="EMBL" id="OGE50850.1"/>
    </source>
</evidence>
<dbReference type="RefSeq" id="XP_022486296.1">
    <property type="nucleotide sequence ID" value="XM_022633733.1"/>
</dbReference>
<evidence type="ECO:0000256" key="1">
    <source>
        <dbReference type="SAM" id="MobiDB-lite"/>
    </source>
</evidence>
<comment type="caution">
    <text evidence="4">The sequence shown here is derived from an EMBL/GenBank/DDBJ whole genome shotgun (WGS) entry which is preliminary data.</text>
</comment>
<name>A0A1F5LCW7_PENAI</name>
<evidence type="ECO:0000259" key="2">
    <source>
        <dbReference type="Pfam" id="PF06985"/>
    </source>
</evidence>
<feature type="domain" description="DUF8212" evidence="3">
    <location>
        <begin position="223"/>
        <end position="247"/>
    </location>
</feature>
<dbReference type="Pfam" id="PF06985">
    <property type="entry name" value="HET"/>
    <property type="match status" value="1"/>
</dbReference>
<dbReference type="EMBL" id="LXJU01000015">
    <property type="protein sequence ID" value="OGE50850.1"/>
    <property type="molecule type" value="Genomic_DNA"/>
</dbReference>
<dbReference type="PANTHER" id="PTHR10622:SF10">
    <property type="entry name" value="HET DOMAIN-CONTAINING PROTEIN"/>
    <property type="match status" value="1"/>
</dbReference>
<dbReference type="OrthoDB" id="674604at2759"/>
<dbReference type="STRING" id="1835702.A0A1F5LCW7"/>
<feature type="region of interest" description="Disordered" evidence="1">
    <location>
        <begin position="553"/>
        <end position="598"/>
    </location>
</feature>
<keyword evidence="5" id="KW-1185">Reference proteome</keyword>
<evidence type="ECO:0000313" key="5">
    <source>
        <dbReference type="Proteomes" id="UP000177622"/>
    </source>
</evidence>
<proteinExistence type="predicted"/>
<dbReference type="Proteomes" id="UP000177622">
    <property type="component" value="Unassembled WGS sequence"/>
</dbReference>
<dbReference type="Pfam" id="PF26640">
    <property type="entry name" value="DUF8212"/>
    <property type="match status" value="1"/>
</dbReference>
<feature type="compositionally biased region" description="Basic and acidic residues" evidence="1">
    <location>
        <begin position="585"/>
        <end position="597"/>
    </location>
</feature>
<dbReference type="InterPro" id="IPR010730">
    <property type="entry name" value="HET"/>
</dbReference>
<dbReference type="GeneID" id="34578467"/>
<dbReference type="PANTHER" id="PTHR10622">
    <property type="entry name" value="HET DOMAIN-CONTAINING PROTEIN"/>
    <property type="match status" value="1"/>
</dbReference>
<reference evidence="4 5" key="1">
    <citation type="journal article" date="2016" name="Sci. Rep.">
        <title>Penicillium arizonense, a new, genome sequenced fungal species, reveals a high chemical diversity in secreted metabolites.</title>
        <authorList>
            <person name="Grijseels S."/>
            <person name="Nielsen J.C."/>
            <person name="Randelovic M."/>
            <person name="Nielsen J."/>
            <person name="Nielsen K.F."/>
            <person name="Workman M."/>
            <person name="Frisvad J.C."/>
        </authorList>
    </citation>
    <scope>NUCLEOTIDE SEQUENCE [LARGE SCALE GENOMIC DNA]</scope>
    <source>
        <strain evidence="4 5">CBS 141311</strain>
    </source>
</reference>
<dbReference type="AlphaFoldDB" id="A0A1F5LCW7"/>
<dbReference type="InterPro" id="IPR058525">
    <property type="entry name" value="DUF8212"/>
</dbReference>
<sequence>MRLLTTSNLELVEFRPHEIPPYAILSHTWGKHEVLLQDMVNQSAQRKPSFAKVRSAVHRARKDGLEYVWVDNCCIDKSSSAELSESLNSMYAWYQNAAICYAYLSDVTADIDFTDSDSEFARSLWFTRGFTLQELLAPARVVFFSRDWIAIGSKIELQESLSTITGISVQYLCHQEPIFSACIAERMSWAAKRQTSRPEDVAYCLLGIFNVNMPLLYGEGEEKAFIRLQEEIMRQSDDHSIFAWREDAPSDTLHGLLAPTPRRFALSQDIFPYENWEVLPPHTMTNRGLRIDLRLVKSPHERDIYIAALNCPMPPMFADNTFVGIYLKKLSSGDEQYARVRAHDFVEFHTHRADLQTIFVRQMKEPHPSGGYRIVDTFPRSMSNMKQFGELSTDSAPTPEFIKSSNEAVRKWANTSHRRSFPIQKSPKRLSGVVLFKRDPRDKMLCVMLGSLGRFDAGVDVSEISSDFISGKLEDQLMDGLQQSFDPKPPGQVLKFAKHFVLASIETRVHHGVKWHIIDLQVQHAEDSLAIGDIRQIKEPLRIDAIELAQPRCKTNQQVSQPQGPKFQTRSYQSASQHKTPVTSNRHESPKKQDSKRNAPLIGIALGGLVGGFVGVDPGAGTGDGGNGGGGCG</sequence>
<protein>
    <submittedName>
        <fullName evidence="4">Uncharacterized protein</fullName>
    </submittedName>
</protein>